<sequence length="111" mass="11916">MSNSFFRLQFTVPSAAIWRGTVKQGAAAAGITLLAACTTVSTVGSRQDGHLSLTSRARNSFTSWSHVKSAGLKHAAAYCNARNAQLHVVTVHTDSVWGVTDEMVEVVFDCF</sequence>
<evidence type="ECO:0000313" key="1">
    <source>
        <dbReference type="EMBL" id="SIO25713.1"/>
    </source>
</evidence>
<accession>A0A1N6I149</accession>
<dbReference type="AlphaFoldDB" id="A0A1N6I149"/>
<dbReference type="EMBL" id="FSRM01000001">
    <property type="protein sequence ID" value="SIO25713.1"/>
    <property type="molecule type" value="Genomic_DNA"/>
</dbReference>
<name>A0A1N6I149_9BURK</name>
<dbReference type="Proteomes" id="UP000184693">
    <property type="component" value="Unassembled WGS sequence"/>
</dbReference>
<proteinExistence type="predicted"/>
<evidence type="ECO:0000313" key="2">
    <source>
        <dbReference type="Proteomes" id="UP000184693"/>
    </source>
</evidence>
<protein>
    <recommendedName>
        <fullName evidence="3">Lipoprotein</fullName>
    </recommendedName>
</protein>
<gene>
    <name evidence="1" type="ORF">SAMN05444168_3846</name>
</gene>
<evidence type="ECO:0008006" key="3">
    <source>
        <dbReference type="Google" id="ProtNLM"/>
    </source>
</evidence>
<reference evidence="1 2" key="1">
    <citation type="submission" date="2016-11" db="EMBL/GenBank/DDBJ databases">
        <authorList>
            <person name="Jaros S."/>
            <person name="Januszkiewicz K."/>
            <person name="Wedrychowicz H."/>
        </authorList>
    </citation>
    <scope>NUCLEOTIDE SEQUENCE [LARGE SCALE GENOMIC DNA]</scope>
    <source>
        <strain evidence="1 2">GAS86</strain>
    </source>
</reference>
<organism evidence="1 2">
    <name type="scientific">Paraburkholderia phenazinium</name>
    <dbReference type="NCBI Taxonomy" id="60549"/>
    <lineage>
        <taxon>Bacteria</taxon>
        <taxon>Pseudomonadati</taxon>
        <taxon>Pseudomonadota</taxon>
        <taxon>Betaproteobacteria</taxon>
        <taxon>Burkholderiales</taxon>
        <taxon>Burkholderiaceae</taxon>
        <taxon>Paraburkholderia</taxon>
    </lineage>
</organism>